<evidence type="ECO:0000313" key="2">
    <source>
        <dbReference type="Proteomes" id="UP000775547"/>
    </source>
</evidence>
<protein>
    <submittedName>
        <fullName evidence="1">Uncharacterized protein</fullName>
    </submittedName>
</protein>
<organism evidence="1 2">
    <name type="scientific">Asterophora parasitica</name>
    <dbReference type="NCBI Taxonomy" id="117018"/>
    <lineage>
        <taxon>Eukaryota</taxon>
        <taxon>Fungi</taxon>
        <taxon>Dikarya</taxon>
        <taxon>Basidiomycota</taxon>
        <taxon>Agaricomycotina</taxon>
        <taxon>Agaricomycetes</taxon>
        <taxon>Agaricomycetidae</taxon>
        <taxon>Agaricales</taxon>
        <taxon>Tricholomatineae</taxon>
        <taxon>Lyophyllaceae</taxon>
        <taxon>Asterophora</taxon>
    </lineage>
</organism>
<gene>
    <name evidence="1" type="ORF">DXG03_008889</name>
</gene>
<feature type="non-terminal residue" evidence="1">
    <location>
        <position position="1"/>
    </location>
</feature>
<sequence>TSPTIRKTLAAYPNLKALLTSLDSLRGVDRERALQRALGVAAPDTKDLSGPVEVSDDMLALRELAEAVEAVVRSGQGNALGLDWDENA</sequence>
<comment type="caution">
    <text evidence="1">The sequence shown here is derived from an EMBL/GenBank/DDBJ whole genome shotgun (WGS) entry which is preliminary data.</text>
</comment>
<accession>A0A9P7G082</accession>
<reference evidence="1" key="2">
    <citation type="submission" date="2021-10" db="EMBL/GenBank/DDBJ databases">
        <title>Phylogenomics reveals ancestral predisposition of the termite-cultivated fungus Termitomyces towards a domesticated lifestyle.</title>
        <authorList>
            <person name="Auxier B."/>
            <person name="Grum-Grzhimaylo A."/>
            <person name="Cardenas M.E."/>
            <person name="Lodge J.D."/>
            <person name="Laessoe T."/>
            <person name="Pedersen O."/>
            <person name="Smith M.E."/>
            <person name="Kuyper T.W."/>
            <person name="Franco-Molano E.A."/>
            <person name="Baroni T.J."/>
            <person name="Aanen D.K."/>
        </authorList>
    </citation>
    <scope>NUCLEOTIDE SEQUENCE</scope>
    <source>
        <strain evidence="1">AP01</strain>
        <tissue evidence="1">Mycelium</tissue>
    </source>
</reference>
<evidence type="ECO:0000313" key="1">
    <source>
        <dbReference type="EMBL" id="KAG5640369.1"/>
    </source>
</evidence>
<dbReference type="AlphaFoldDB" id="A0A9P7G082"/>
<dbReference type="Proteomes" id="UP000775547">
    <property type="component" value="Unassembled WGS sequence"/>
</dbReference>
<dbReference type="OrthoDB" id="18412at2759"/>
<keyword evidence="2" id="KW-1185">Reference proteome</keyword>
<proteinExistence type="predicted"/>
<dbReference type="EMBL" id="JABCKV010000796">
    <property type="protein sequence ID" value="KAG5640369.1"/>
    <property type="molecule type" value="Genomic_DNA"/>
</dbReference>
<name>A0A9P7G082_9AGAR</name>
<reference evidence="1" key="1">
    <citation type="submission" date="2020-07" db="EMBL/GenBank/DDBJ databases">
        <authorList>
            <person name="Nieuwenhuis M."/>
            <person name="Van De Peppel L.J.J."/>
        </authorList>
    </citation>
    <scope>NUCLEOTIDE SEQUENCE</scope>
    <source>
        <strain evidence="1">AP01</strain>
        <tissue evidence="1">Mycelium</tissue>
    </source>
</reference>